<dbReference type="EMBL" id="ML977526">
    <property type="protein sequence ID" value="KAF2123556.1"/>
    <property type="molecule type" value="Genomic_DNA"/>
</dbReference>
<evidence type="ECO:0000313" key="1">
    <source>
        <dbReference type="EMBL" id="KAF2123556.1"/>
    </source>
</evidence>
<name>A0A6A5ZW84_9PLEO</name>
<dbReference type="AlphaFoldDB" id="A0A6A5ZW84"/>
<gene>
    <name evidence="1" type="ORF">P153DRAFT_371613</name>
</gene>
<organism evidence="1 2">
    <name type="scientific">Dothidotthia symphoricarpi CBS 119687</name>
    <dbReference type="NCBI Taxonomy" id="1392245"/>
    <lineage>
        <taxon>Eukaryota</taxon>
        <taxon>Fungi</taxon>
        <taxon>Dikarya</taxon>
        <taxon>Ascomycota</taxon>
        <taxon>Pezizomycotina</taxon>
        <taxon>Dothideomycetes</taxon>
        <taxon>Pleosporomycetidae</taxon>
        <taxon>Pleosporales</taxon>
        <taxon>Dothidotthiaceae</taxon>
        <taxon>Dothidotthia</taxon>
    </lineage>
</organism>
<accession>A0A6A5ZW84</accession>
<sequence length="59" mass="7013">MPVQENVYAESVNRDYFTALNEFSKEEDTVLVCRVQKEDDGDFRVDYFLHSTDEVQMQM</sequence>
<dbReference type="RefSeq" id="XP_033517950.1">
    <property type="nucleotide sequence ID" value="XM_033669298.1"/>
</dbReference>
<dbReference type="Proteomes" id="UP000799771">
    <property type="component" value="Unassembled WGS sequence"/>
</dbReference>
<evidence type="ECO:0000313" key="2">
    <source>
        <dbReference type="Proteomes" id="UP000799771"/>
    </source>
</evidence>
<keyword evidence="2" id="KW-1185">Reference proteome</keyword>
<dbReference type="OrthoDB" id="5301876at2759"/>
<protein>
    <submittedName>
        <fullName evidence="1">Uncharacterized protein</fullName>
    </submittedName>
</protein>
<reference evidence="1" key="1">
    <citation type="journal article" date="2020" name="Stud. Mycol.">
        <title>101 Dothideomycetes genomes: a test case for predicting lifestyles and emergence of pathogens.</title>
        <authorList>
            <person name="Haridas S."/>
            <person name="Albert R."/>
            <person name="Binder M."/>
            <person name="Bloem J."/>
            <person name="Labutti K."/>
            <person name="Salamov A."/>
            <person name="Andreopoulos B."/>
            <person name="Baker S."/>
            <person name="Barry K."/>
            <person name="Bills G."/>
            <person name="Bluhm B."/>
            <person name="Cannon C."/>
            <person name="Castanera R."/>
            <person name="Culley D."/>
            <person name="Daum C."/>
            <person name="Ezra D."/>
            <person name="Gonzalez J."/>
            <person name="Henrissat B."/>
            <person name="Kuo A."/>
            <person name="Liang C."/>
            <person name="Lipzen A."/>
            <person name="Lutzoni F."/>
            <person name="Magnuson J."/>
            <person name="Mondo S."/>
            <person name="Nolan M."/>
            <person name="Ohm R."/>
            <person name="Pangilinan J."/>
            <person name="Park H.-J."/>
            <person name="Ramirez L."/>
            <person name="Alfaro M."/>
            <person name="Sun H."/>
            <person name="Tritt A."/>
            <person name="Yoshinaga Y."/>
            <person name="Zwiers L.-H."/>
            <person name="Turgeon B."/>
            <person name="Goodwin S."/>
            <person name="Spatafora J."/>
            <person name="Crous P."/>
            <person name="Grigoriev I."/>
        </authorList>
    </citation>
    <scope>NUCLEOTIDE SEQUENCE</scope>
    <source>
        <strain evidence="1">CBS 119687</strain>
    </source>
</reference>
<proteinExistence type="predicted"/>
<dbReference type="GeneID" id="54409730"/>